<evidence type="ECO:0000256" key="2">
    <source>
        <dbReference type="ARBA" id="ARBA00022771"/>
    </source>
</evidence>
<dbReference type="Pfam" id="PF21362">
    <property type="entry name" value="Sina_RING"/>
    <property type="match status" value="1"/>
</dbReference>
<dbReference type="InterPro" id="IPR004162">
    <property type="entry name" value="SINA-like_animal"/>
</dbReference>
<feature type="compositionally biased region" description="Basic and acidic residues" evidence="4">
    <location>
        <begin position="360"/>
        <end position="372"/>
    </location>
</feature>
<dbReference type="GO" id="GO:0008270">
    <property type="term" value="F:zinc ion binding"/>
    <property type="evidence" value="ECO:0007669"/>
    <property type="project" value="UniProtKB-KW"/>
</dbReference>
<dbReference type="VEuPathDB" id="CryptoDB:Cvel_21558"/>
<dbReference type="EMBL" id="CDMZ01001141">
    <property type="protein sequence ID" value="CEM27944.1"/>
    <property type="molecule type" value="Genomic_DNA"/>
</dbReference>
<accession>A0A0G4GEU0</accession>
<keyword evidence="1" id="KW-0479">Metal-binding</keyword>
<dbReference type="InterPro" id="IPR049548">
    <property type="entry name" value="Sina-like_RING"/>
</dbReference>
<gene>
    <name evidence="6" type="ORF">Cvel_21558</name>
</gene>
<proteinExistence type="predicted"/>
<feature type="domain" description="E3 ubiquitin-protein ligase Sina-like RING finger" evidence="5">
    <location>
        <begin position="267"/>
        <end position="301"/>
    </location>
</feature>
<dbReference type="GO" id="GO:0043161">
    <property type="term" value="P:proteasome-mediated ubiquitin-dependent protein catabolic process"/>
    <property type="evidence" value="ECO:0007669"/>
    <property type="project" value="TreeGrafter"/>
</dbReference>
<keyword evidence="2" id="KW-0863">Zinc-finger</keyword>
<feature type="compositionally biased region" description="Low complexity" evidence="4">
    <location>
        <begin position="222"/>
        <end position="232"/>
    </location>
</feature>
<evidence type="ECO:0000259" key="5">
    <source>
        <dbReference type="Pfam" id="PF21362"/>
    </source>
</evidence>
<protein>
    <recommendedName>
        <fullName evidence="5">E3 ubiquitin-protein ligase Sina-like RING finger domain-containing protein</fullName>
    </recommendedName>
</protein>
<dbReference type="GO" id="GO:0005737">
    <property type="term" value="C:cytoplasm"/>
    <property type="evidence" value="ECO:0007669"/>
    <property type="project" value="TreeGrafter"/>
</dbReference>
<dbReference type="AlphaFoldDB" id="A0A0G4GEU0"/>
<feature type="compositionally biased region" description="Basic and acidic residues" evidence="4">
    <location>
        <begin position="186"/>
        <end position="196"/>
    </location>
</feature>
<evidence type="ECO:0000256" key="1">
    <source>
        <dbReference type="ARBA" id="ARBA00022723"/>
    </source>
</evidence>
<feature type="region of interest" description="Disordered" evidence="4">
    <location>
        <begin position="43"/>
        <end position="121"/>
    </location>
</feature>
<feature type="region of interest" description="Disordered" evidence="4">
    <location>
        <begin position="133"/>
        <end position="258"/>
    </location>
</feature>
<dbReference type="GO" id="GO:0061630">
    <property type="term" value="F:ubiquitin protein ligase activity"/>
    <property type="evidence" value="ECO:0007669"/>
    <property type="project" value="TreeGrafter"/>
</dbReference>
<feature type="compositionally biased region" description="Basic and acidic residues" evidence="4">
    <location>
        <begin position="143"/>
        <end position="175"/>
    </location>
</feature>
<evidence type="ECO:0000313" key="6">
    <source>
        <dbReference type="EMBL" id="CEM27944.1"/>
    </source>
</evidence>
<reference evidence="6" key="1">
    <citation type="submission" date="2014-11" db="EMBL/GenBank/DDBJ databases">
        <authorList>
            <person name="Otto D Thomas"/>
            <person name="Naeem Raeece"/>
        </authorList>
    </citation>
    <scope>NUCLEOTIDE SEQUENCE</scope>
</reference>
<feature type="compositionally biased region" description="Basic and acidic residues" evidence="4">
    <location>
        <begin position="95"/>
        <end position="106"/>
    </location>
</feature>
<name>A0A0G4GEU0_9ALVE</name>
<dbReference type="PANTHER" id="PTHR45877:SF2">
    <property type="entry name" value="E3 UBIQUITIN-PROTEIN LIGASE SINA-RELATED"/>
    <property type="match status" value="1"/>
</dbReference>
<dbReference type="GO" id="GO:0031624">
    <property type="term" value="F:ubiquitin conjugating enzyme binding"/>
    <property type="evidence" value="ECO:0007669"/>
    <property type="project" value="TreeGrafter"/>
</dbReference>
<sequence>MRVIVLTNFGMEHPDSSVFAVRENNNPCAPVTPSCCQPMPVAAGRVSHPPVQQPEQPAPAPPPMQRQDHGQESAPVYHLTTPNPEKRAFLLRQRQAQEEINQRRPATDTAPSQLDPGVGRLSRDPLEAARQAALTRNAGRPQSMREAREVMRAEEKEKKAAKEAQQQEKQREAQKRFQQTQARQAGRADERRREVGARWQQRYPDQPEGQSSSRDRTVTTRPSSSAAPSSSSQMPRRTDSETASLAVSTSAGSDARQDQLAPDDLSCELCFEWMTGHIRQCEEGHPACPDCVAKYPHCPQCSKQWILTRVRSLEARAAALRRVPCSYRPWGCTAVLADLVDLADHEHTCPSRGTRQSAAGREEPRDERRSATEDGEDSGTTIPVGETAGGDEGEPPEESDLFLMQAAVEQLREAGWPEESIIEALRIQFGDHVDESLPRSLLRAFELS</sequence>
<feature type="region of interest" description="Disordered" evidence="4">
    <location>
        <begin position="347"/>
        <end position="397"/>
    </location>
</feature>
<feature type="compositionally biased region" description="Polar residues" evidence="4">
    <location>
        <begin position="241"/>
        <end position="252"/>
    </location>
</feature>
<evidence type="ECO:0000256" key="4">
    <source>
        <dbReference type="SAM" id="MobiDB-lite"/>
    </source>
</evidence>
<dbReference type="PANTHER" id="PTHR45877">
    <property type="entry name" value="E3 UBIQUITIN-PROTEIN LIGASE SIAH2"/>
    <property type="match status" value="1"/>
</dbReference>
<keyword evidence="3" id="KW-0862">Zinc</keyword>
<organism evidence="6">
    <name type="scientific">Chromera velia CCMP2878</name>
    <dbReference type="NCBI Taxonomy" id="1169474"/>
    <lineage>
        <taxon>Eukaryota</taxon>
        <taxon>Sar</taxon>
        <taxon>Alveolata</taxon>
        <taxon>Colpodellida</taxon>
        <taxon>Chromeraceae</taxon>
        <taxon>Chromera</taxon>
    </lineage>
</organism>
<evidence type="ECO:0000256" key="3">
    <source>
        <dbReference type="ARBA" id="ARBA00022833"/>
    </source>
</evidence>